<feature type="compositionally biased region" description="Pro residues" evidence="1">
    <location>
        <begin position="166"/>
        <end position="192"/>
    </location>
</feature>
<organism evidence="2">
    <name type="scientific">Graphocephala atropunctata</name>
    <dbReference type="NCBI Taxonomy" id="36148"/>
    <lineage>
        <taxon>Eukaryota</taxon>
        <taxon>Metazoa</taxon>
        <taxon>Ecdysozoa</taxon>
        <taxon>Arthropoda</taxon>
        <taxon>Hexapoda</taxon>
        <taxon>Insecta</taxon>
        <taxon>Pterygota</taxon>
        <taxon>Neoptera</taxon>
        <taxon>Paraneoptera</taxon>
        <taxon>Hemiptera</taxon>
        <taxon>Auchenorrhyncha</taxon>
        <taxon>Membracoidea</taxon>
        <taxon>Cicadellidae</taxon>
        <taxon>Cicadellinae</taxon>
        <taxon>Cicadellini</taxon>
        <taxon>Graphocephala</taxon>
    </lineage>
</organism>
<dbReference type="AlphaFoldDB" id="A0A1B6LX93"/>
<dbReference type="EMBL" id="GEBQ01011659">
    <property type="protein sequence ID" value="JAT28318.1"/>
    <property type="molecule type" value="Transcribed_RNA"/>
</dbReference>
<feature type="non-terminal residue" evidence="2">
    <location>
        <position position="1"/>
    </location>
</feature>
<name>A0A1B6LX93_9HEMI</name>
<reference evidence="2" key="1">
    <citation type="submission" date="2015-11" db="EMBL/GenBank/DDBJ databases">
        <title>De novo transcriptome assembly of four potential Pierce s Disease insect vectors from Arizona vineyards.</title>
        <authorList>
            <person name="Tassone E.E."/>
        </authorList>
    </citation>
    <scope>NUCLEOTIDE SEQUENCE</scope>
</reference>
<evidence type="ECO:0000313" key="2">
    <source>
        <dbReference type="EMBL" id="JAT28318.1"/>
    </source>
</evidence>
<feature type="compositionally biased region" description="Low complexity" evidence="1">
    <location>
        <begin position="155"/>
        <end position="165"/>
    </location>
</feature>
<accession>A0A1B6LX93</accession>
<protein>
    <submittedName>
        <fullName evidence="2">Uncharacterized protein</fullName>
    </submittedName>
</protein>
<feature type="region of interest" description="Disordered" evidence="1">
    <location>
        <begin position="1"/>
        <end position="201"/>
    </location>
</feature>
<proteinExistence type="predicted"/>
<evidence type="ECO:0000256" key="1">
    <source>
        <dbReference type="SAM" id="MobiDB-lite"/>
    </source>
</evidence>
<gene>
    <name evidence="2" type="ORF">g.38314</name>
</gene>
<feature type="compositionally biased region" description="Gly residues" evidence="1">
    <location>
        <begin position="1"/>
        <end position="12"/>
    </location>
</feature>
<sequence length="237" mass="26175">SSFSLGGGGGGCEPSRNLGARPKQRQIDTNPFEREVDPIGTGGRRKQIEFKPSQVVREEARARAPPKKKYDPFNSYCIPDDELPQAQAQRPPSPPCAPSPNVSEARALSPPRREEARVTQPPRKKYDPFNTFCIPDDELPQAQAQRPPSPPCVPSPNVSEARALSPPRPARPPSPIPVRPPSPAGPPRPLSPIPMTQEEQCEVAEEVRNVVQEGRQQVNRAIQKHKAKSFVDHSRFF</sequence>